<evidence type="ECO:0000256" key="11">
    <source>
        <dbReference type="SAM" id="Phobius"/>
    </source>
</evidence>
<dbReference type="InterPro" id="IPR006202">
    <property type="entry name" value="Neur_chan_lig-bd"/>
</dbReference>
<dbReference type="PRINTS" id="PR00253">
    <property type="entry name" value="GABAARECEPTR"/>
</dbReference>
<dbReference type="CDD" id="cd19050">
    <property type="entry name" value="LGIC_TM_bact"/>
    <property type="match status" value="1"/>
</dbReference>
<dbReference type="HOGENOM" id="CLU_010920_3_0_0"/>
<evidence type="ECO:0000256" key="10">
    <source>
        <dbReference type="ARBA" id="ARBA00023303"/>
    </source>
</evidence>
<dbReference type="InterPro" id="IPR006028">
    <property type="entry name" value="GABAA/Glycine_rcpt"/>
</dbReference>
<comment type="subcellular location">
    <subcellularLocation>
        <location evidence="2">Cell membrane</location>
    </subcellularLocation>
    <subcellularLocation>
        <location evidence="1">Membrane</location>
        <topology evidence="1">Multi-pass membrane protein</topology>
    </subcellularLocation>
</comment>
<dbReference type="eggNOG" id="COG5361">
    <property type="taxonomic scope" value="Bacteria"/>
</dbReference>
<protein>
    <recommendedName>
        <fullName evidence="17">Neurotransmitter-gated ion-channel ligand-binding protein</fullName>
    </recommendedName>
</protein>
<dbReference type="GO" id="GO:0004888">
    <property type="term" value="F:transmembrane signaling receptor activity"/>
    <property type="evidence" value="ECO:0007669"/>
    <property type="project" value="InterPro"/>
</dbReference>
<name>D5EJY5_CORAD</name>
<dbReference type="SUPFAM" id="SSF63712">
    <property type="entry name" value="Nicotinic receptor ligand binding domain-like"/>
    <property type="match status" value="1"/>
</dbReference>
<dbReference type="STRING" id="583355.Caka_1715"/>
<feature type="transmembrane region" description="Helical" evidence="11">
    <location>
        <begin position="244"/>
        <end position="261"/>
    </location>
</feature>
<keyword evidence="5 11" id="KW-0812">Transmembrane</keyword>
<accession>D5EJY5</accession>
<dbReference type="RefSeq" id="WP_013043456.1">
    <property type="nucleotide sequence ID" value="NC_014008.1"/>
</dbReference>
<feature type="chain" id="PRO_5003071525" description="Neurotransmitter-gated ion-channel ligand-binding protein" evidence="12">
    <location>
        <begin position="24"/>
        <end position="330"/>
    </location>
</feature>
<evidence type="ECO:0000259" key="13">
    <source>
        <dbReference type="Pfam" id="PF02931"/>
    </source>
</evidence>
<dbReference type="AlphaFoldDB" id="D5EJY5"/>
<evidence type="ECO:0000256" key="1">
    <source>
        <dbReference type="ARBA" id="ARBA00004141"/>
    </source>
</evidence>
<proteinExistence type="predicted"/>
<dbReference type="KEGG" id="caa:Caka_1715"/>
<keyword evidence="7 11" id="KW-1133">Transmembrane helix</keyword>
<evidence type="ECO:0000313" key="16">
    <source>
        <dbReference type="Proteomes" id="UP000000925"/>
    </source>
</evidence>
<evidence type="ECO:0000256" key="5">
    <source>
        <dbReference type="ARBA" id="ARBA00022692"/>
    </source>
</evidence>
<dbReference type="Pfam" id="PF02932">
    <property type="entry name" value="Neur_chan_memb"/>
    <property type="match status" value="1"/>
</dbReference>
<keyword evidence="4" id="KW-1003">Cell membrane</keyword>
<feature type="transmembrane region" description="Helical" evidence="11">
    <location>
        <begin position="313"/>
        <end position="329"/>
    </location>
</feature>
<dbReference type="InterPro" id="IPR036734">
    <property type="entry name" value="Neur_chan_lig-bd_sf"/>
</dbReference>
<evidence type="ECO:0000256" key="8">
    <source>
        <dbReference type="ARBA" id="ARBA00023065"/>
    </source>
</evidence>
<sequence length="330" mass="37456">MQLHSSFWTALCLIWLGCLTSNAASKKDWSSPPGEQVDVTVSCFFIDVLDISAPNKSFNADLVLEYQWNDPRLAKRSESGQEFSEDELWQPEILITNLGDAEEEWETELEVLEAGTVRIIRRWSGNFTTKFDLREFPKDTQELDVHLLARNEAETSIRLNPNTDRSGRAESFSVTNWKVGELQILEAPYSPSGDLKTLSGIRFQLSAQRYIGYYVGTIMATTTIIVCMAWLVFWIDPSALNPRVSISVTSMLTLIAHRFVIQRELPNLPYLTSMDVFLLGCTALILVGLAMVVYVINIDALGDRERARKVNKIFRYLYPIPFLALLFIAL</sequence>
<evidence type="ECO:0000256" key="4">
    <source>
        <dbReference type="ARBA" id="ARBA00022475"/>
    </source>
</evidence>
<feature type="transmembrane region" description="Helical" evidence="11">
    <location>
        <begin position="211"/>
        <end position="232"/>
    </location>
</feature>
<dbReference type="EMBL" id="CP001998">
    <property type="protein sequence ID" value="ADE54734.1"/>
    <property type="molecule type" value="Genomic_DNA"/>
</dbReference>
<evidence type="ECO:0000256" key="12">
    <source>
        <dbReference type="SAM" id="SignalP"/>
    </source>
</evidence>
<feature type="domain" description="Neurotransmitter-gated ion-channel transmembrane" evidence="14">
    <location>
        <begin position="223"/>
        <end position="300"/>
    </location>
</feature>
<dbReference type="InterPro" id="IPR036719">
    <property type="entry name" value="Neuro-gated_channel_TM_sf"/>
</dbReference>
<dbReference type="Gene3D" id="2.70.170.10">
    <property type="entry name" value="Neurotransmitter-gated ion-channel ligand-binding domain"/>
    <property type="match status" value="1"/>
</dbReference>
<evidence type="ECO:0000256" key="3">
    <source>
        <dbReference type="ARBA" id="ARBA00022448"/>
    </source>
</evidence>
<dbReference type="PANTHER" id="PTHR18945">
    <property type="entry name" value="NEUROTRANSMITTER GATED ION CHANNEL"/>
    <property type="match status" value="1"/>
</dbReference>
<evidence type="ECO:0000313" key="15">
    <source>
        <dbReference type="EMBL" id="ADE54734.1"/>
    </source>
</evidence>
<evidence type="ECO:0000259" key="14">
    <source>
        <dbReference type="Pfam" id="PF02932"/>
    </source>
</evidence>
<feature type="signal peptide" evidence="12">
    <location>
        <begin position="1"/>
        <end position="23"/>
    </location>
</feature>
<feature type="transmembrane region" description="Helical" evidence="11">
    <location>
        <begin position="276"/>
        <end position="301"/>
    </location>
</feature>
<evidence type="ECO:0000256" key="2">
    <source>
        <dbReference type="ARBA" id="ARBA00004236"/>
    </source>
</evidence>
<gene>
    <name evidence="15" type="ordered locus">Caka_1715</name>
</gene>
<keyword evidence="8" id="KW-0406">Ion transport</keyword>
<feature type="domain" description="Neurotransmitter-gated ion-channel ligand-binding" evidence="13">
    <location>
        <begin position="33"/>
        <end position="174"/>
    </location>
</feature>
<evidence type="ECO:0008006" key="17">
    <source>
        <dbReference type="Google" id="ProtNLM"/>
    </source>
</evidence>
<dbReference type="OrthoDB" id="1326189at2"/>
<keyword evidence="3" id="KW-0813">Transport</keyword>
<dbReference type="Pfam" id="PF02931">
    <property type="entry name" value="Neur_chan_LBD"/>
    <property type="match status" value="1"/>
</dbReference>
<dbReference type="InterPro" id="IPR038050">
    <property type="entry name" value="Neuro_actylchol_rec"/>
</dbReference>
<dbReference type="InterPro" id="IPR006029">
    <property type="entry name" value="Neurotrans-gated_channel_TM"/>
</dbReference>
<dbReference type="SUPFAM" id="SSF90112">
    <property type="entry name" value="Neurotransmitter-gated ion-channel transmembrane pore"/>
    <property type="match status" value="1"/>
</dbReference>
<dbReference type="GO" id="GO:0005230">
    <property type="term" value="F:extracellular ligand-gated monoatomic ion channel activity"/>
    <property type="evidence" value="ECO:0007669"/>
    <property type="project" value="InterPro"/>
</dbReference>
<evidence type="ECO:0000256" key="9">
    <source>
        <dbReference type="ARBA" id="ARBA00023136"/>
    </source>
</evidence>
<keyword evidence="10" id="KW-0407">Ion channel</keyword>
<dbReference type="Gene3D" id="1.20.58.390">
    <property type="entry name" value="Neurotransmitter-gated ion-channel transmembrane domain"/>
    <property type="match status" value="1"/>
</dbReference>
<evidence type="ECO:0000256" key="7">
    <source>
        <dbReference type="ARBA" id="ARBA00022989"/>
    </source>
</evidence>
<reference evidence="15 16" key="1">
    <citation type="journal article" date="2010" name="Stand. Genomic Sci.">
        <title>Complete genome sequence of Coraliomargarita akajimensis type strain (04OKA010-24).</title>
        <authorList>
            <person name="Mavromatis K."/>
            <person name="Abt B."/>
            <person name="Brambilla E."/>
            <person name="Lapidus A."/>
            <person name="Copeland A."/>
            <person name="Deshpande S."/>
            <person name="Nolan M."/>
            <person name="Lucas S."/>
            <person name="Tice H."/>
            <person name="Cheng J.F."/>
            <person name="Han C."/>
            <person name="Detter J.C."/>
            <person name="Woyke T."/>
            <person name="Goodwin L."/>
            <person name="Pitluck S."/>
            <person name="Held B."/>
            <person name="Brettin T."/>
            <person name="Tapia R."/>
            <person name="Ivanova N."/>
            <person name="Mikhailova N."/>
            <person name="Pati A."/>
            <person name="Liolios K."/>
            <person name="Chen A."/>
            <person name="Palaniappan K."/>
            <person name="Land M."/>
            <person name="Hauser L."/>
            <person name="Chang Y.J."/>
            <person name="Jeffries C.D."/>
            <person name="Rohde M."/>
            <person name="Goker M."/>
            <person name="Bristow J."/>
            <person name="Eisen J.A."/>
            <person name="Markowitz V."/>
            <person name="Hugenholtz P."/>
            <person name="Klenk H.P."/>
            <person name="Kyrpides N.C."/>
        </authorList>
    </citation>
    <scope>NUCLEOTIDE SEQUENCE [LARGE SCALE GENOMIC DNA]</scope>
    <source>
        <strain evidence="16">DSM 45221 / IAM 15411 / JCM 23193 / KCTC 12865</strain>
    </source>
</reference>
<dbReference type="InterPro" id="IPR006201">
    <property type="entry name" value="Neur_channel"/>
</dbReference>
<keyword evidence="6 12" id="KW-0732">Signal</keyword>
<keyword evidence="16" id="KW-1185">Reference proteome</keyword>
<dbReference type="GO" id="GO:0005886">
    <property type="term" value="C:plasma membrane"/>
    <property type="evidence" value="ECO:0007669"/>
    <property type="project" value="UniProtKB-SubCell"/>
</dbReference>
<organism evidence="15 16">
    <name type="scientific">Coraliomargarita akajimensis (strain DSM 45221 / IAM 15411 / JCM 23193 / KCTC 12865 / 04OKA010-24)</name>
    <dbReference type="NCBI Taxonomy" id="583355"/>
    <lineage>
        <taxon>Bacteria</taxon>
        <taxon>Pseudomonadati</taxon>
        <taxon>Verrucomicrobiota</taxon>
        <taxon>Opitutia</taxon>
        <taxon>Puniceicoccales</taxon>
        <taxon>Coraliomargaritaceae</taxon>
        <taxon>Coraliomargarita</taxon>
    </lineage>
</organism>
<dbReference type="Proteomes" id="UP000000925">
    <property type="component" value="Chromosome"/>
</dbReference>
<keyword evidence="9 11" id="KW-0472">Membrane</keyword>
<evidence type="ECO:0000256" key="6">
    <source>
        <dbReference type="ARBA" id="ARBA00022729"/>
    </source>
</evidence>